<sequence>MANAEHIEAKNNIKLKCRQSIINLKSSMDEYIEINDAKLDDNRVLLQHQSQDSIIDMCASNKELNNQTNVMQSTINNLKKIESELEIELEELLNENRNFSKVVKSLVSTYNKAFDFQQEILNINDKSYTLRIMFVFNGKLYANYYIDFLFDFNENLLDFQVNSLCVNVDKLMKWYSENKNVIQLIGKLRKLLKDYIVIKNL</sequence>
<organism evidence="2 3">
    <name type="scientific">Nicrophorus vespilloides</name>
    <name type="common">Boreal carrion beetle</name>
    <dbReference type="NCBI Taxonomy" id="110193"/>
    <lineage>
        <taxon>Eukaryota</taxon>
        <taxon>Metazoa</taxon>
        <taxon>Ecdysozoa</taxon>
        <taxon>Arthropoda</taxon>
        <taxon>Hexapoda</taxon>
        <taxon>Insecta</taxon>
        <taxon>Pterygota</taxon>
        <taxon>Neoptera</taxon>
        <taxon>Endopterygota</taxon>
        <taxon>Coleoptera</taxon>
        <taxon>Polyphaga</taxon>
        <taxon>Staphyliniformia</taxon>
        <taxon>Silphidae</taxon>
        <taxon>Nicrophorinae</taxon>
        <taxon>Nicrophorus</taxon>
    </lineage>
</organism>
<reference evidence="3" key="1">
    <citation type="submission" date="2025-08" db="UniProtKB">
        <authorList>
            <consortium name="RefSeq"/>
        </authorList>
    </citation>
    <scope>IDENTIFICATION</scope>
    <source>
        <tissue evidence="3">Whole Larva</tissue>
    </source>
</reference>
<name>A0ABM1MLI9_NICVS</name>
<evidence type="ECO:0000313" key="3">
    <source>
        <dbReference type="RefSeq" id="XP_017775439.1"/>
    </source>
</evidence>
<dbReference type="Proteomes" id="UP000695000">
    <property type="component" value="Unplaced"/>
</dbReference>
<proteinExistence type="predicted"/>
<dbReference type="GeneID" id="108561854"/>
<dbReference type="RefSeq" id="XP_017775439.1">
    <property type="nucleotide sequence ID" value="XM_017919950.1"/>
</dbReference>
<accession>A0ABM1MLI9</accession>
<protein>
    <submittedName>
        <fullName evidence="3">Uncharacterized protein LOC108561854</fullName>
    </submittedName>
</protein>
<keyword evidence="1" id="KW-0175">Coiled coil</keyword>
<gene>
    <name evidence="3" type="primary">LOC108561854</name>
</gene>
<feature type="coiled-coil region" evidence="1">
    <location>
        <begin position="61"/>
        <end position="102"/>
    </location>
</feature>
<keyword evidence="2" id="KW-1185">Reference proteome</keyword>
<evidence type="ECO:0000313" key="2">
    <source>
        <dbReference type="Proteomes" id="UP000695000"/>
    </source>
</evidence>
<evidence type="ECO:0000256" key="1">
    <source>
        <dbReference type="SAM" id="Coils"/>
    </source>
</evidence>